<name>A0A059KKT3_9BURK</name>
<dbReference type="Gene3D" id="3.40.50.620">
    <property type="entry name" value="HUPs"/>
    <property type="match status" value="1"/>
</dbReference>
<dbReference type="InterPro" id="IPR014729">
    <property type="entry name" value="Rossmann-like_a/b/a_fold"/>
</dbReference>
<evidence type="ECO:0000256" key="3">
    <source>
        <dbReference type="ARBA" id="ARBA00022840"/>
    </source>
</evidence>
<dbReference type="InterPro" id="IPR006015">
    <property type="entry name" value="Universal_stress_UspA"/>
</dbReference>
<dbReference type="AlphaFoldDB" id="A0A059KKT3"/>
<dbReference type="GO" id="GO:0005524">
    <property type="term" value="F:ATP binding"/>
    <property type="evidence" value="ECO:0007669"/>
    <property type="project" value="UniProtKB-KW"/>
</dbReference>
<dbReference type="Pfam" id="PF00582">
    <property type="entry name" value="Usp"/>
    <property type="match status" value="1"/>
</dbReference>
<evidence type="ECO:0000256" key="1">
    <source>
        <dbReference type="ARBA" id="ARBA00008791"/>
    </source>
</evidence>
<evidence type="ECO:0000256" key="2">
    <source>
        <dbReference type="ARBA" id="ARBA00022741"/>
    </source>
</evidence>
<gene>
    <name evidence="5" type="ORF">X805_26530</name>
</gene>
<dbReference type="PANTHER" id="PTHR46268:SF27">
    <property type="entry name" value="UNIVERSAL STRESS PROTEIN RV2623"/>
    <property type="match status" value="1"/>
</dbReference>
<dbReference type="PANTHER" id="PTHR46268">
    <property type="entry name" value="STRESS RESPONSE PROTEIN NHAX"/>
    <property type="match status" value="1"/>
</dbReference>
<dbReference type="PATRIC" id="fig|1286631.3.peg.2601"/>
<dbReference type="STRING" id="34103.SAMN05421778_12467"/>
<protein>
    <submittedName>
        <fullName evidence="5">UspA domain-containing protein</fullName>
    </submittedName>
</protein>
<organism evidence="5 6">
    <name type="scientific">Sphaerotilus natans subsp. natans DSM 6575</name>
    <dbReference type="NCBI Taxonomy" id="1286631"/>
    <lineage>
        <taxon>Bacteria</taxon>
        <taxon>Pseudomonadati</taxon>
        <taxon>Pseudomonadota</taxon>
        <taxon>Betaproteobacteria</taxon>
        <taxon>Burkholderiales</taxon>
        <taxon>Sphaerotilaceae</taxon>
        <taxon>Sphaerotilus</taxon>
    </lineage>
</organism>
<keyword evidence="6" id="KW-1185">Reference proteome</keyword>
<comment type="similarity">
    <text evidence="1">Belongs to the universal stress protein A family.</text>
</comment>
<dbReference type="RefSeq" id="WP_037482823.1">
    <property type="nucleotide sequence ID" value="NZ_AZRA01000068.1"/>
</dbReference>
<evidence type="ECO:0000313" key="6">
    <source>
        <dbReference type="Proteomes" id="UP000026714"/>
    </source>
</evidence>
<dbReference type="Proteomes" id="UP000026714">
    <property type="component" value="Unassembled WGS sequence"/>
</dbReference>
<keyword evidence="2" id="KW-0547">Nucleotide-binding</keyword>
<dbReference type="SUPFAM" id="SSF52402">
    <property type="entry name" value="Adenine nucleotide alpha hydrolases-like"/>
    <property type="match status" value="1"/>
</dbReference>
<evidence type="ECO:0000313" key="5">
    <source>
        <dbReference type="EMBL" id="KDB51723.1"/>
    </source>
</evidence>
<dbReference type="EMBL" id="AZRA01000068">
    <property type="protein sequence ID" value="KDB51723.1"/>
    <property type="molecule type" value="Genomic_DNA"/>
</dbReference>
<keyword evidence="3" id="KW-0067">ATP-binding</keyword>
<proteinExistence type="inferred from homology"/>
<sequence>MKILVAVDGSEFTRRMVAYWAAHDEWLGTQHEYTVLTVVPPVPPRAAAVLDRELLNGYYADEGEKVFHPLRTFLDKQGLKATFLSKTGHIADTIAATASEGSFDLLMMGSHGHGTLGNLVMGSVATKVMAHCKVPVLLIR</sequence>
<comment type="caution">
    <text evidence="5">The sequence shown here is derived from an EMBL/GenBank/DDBJ whole genome shotgun (WGS) entry which is preliminary data.</text>
</comment>
<dbReference type="InterPro" id="IPR006016">
    <property type="entry name" value="UspA"/>
</dbReference>
<dbReference type="PRINTS" id="PR01438">
    <property type="entry name" value="UNVRSLSTRESS"/>
</dbReference>
<dbReference type="eggNOG" id="COG0589">
    <property type="taxonomic scope" value="Bacteria"/>
</dbReference>
<dbReference type="CDD" id="cd00293">
    <property type="entry name" value="USP-like"/>
    <property type="match status" value="1"/>
</dbReference>
<feature type="domain" description="UspA" evidence="4">
    <location>
        <begin position="2"/>
        <end position="140"/>
    </location>
</feature>
<accession>A0A059KKT3</accession>
<evidence type="ECO:0000259" key="4">
    <source>
        <dbReference type="Pfam" id="PF00582"/>
    </source>
</evidence>
<reference evidence="5 6" key="1">
    <citation type="journal article" date="2014" name="FEMS Microbiol. Ecol.">
        <title>Sphaerotilus natans encrusted with nanoball-shaped Fe(III) oxide minerals formed by nitrate-reducing mixotrophic Fe(II) oxidation.</title>
        <authorList>
            <person name="Park S."/>
            <person name="Kim D.H."/>
            <person name="Lee J.H."/>
            <person name="Hur H.G."/>
        </authorList>
    </citation>
    <scope>NUCLEOTIDE SEQUENCE [LARGE SCALE GENOMIC DNA]</scope>
    <source>
        <strain evidence="5 6">DSM 6575</strain>
    </source>
</reference>